<accession>A0A0S3SQI7</accession>
<sequence length="115" mass="13008">MSSLAAVNLRSLYELQFLFILLLLCAVGKYIPSQPAEHKITCRTLFLDNHAVSKTCATKRKKSEAYSTYKMKISCMQLYSGRQPQLNRNLVRKHKDGAEGGRKIVLEKGSTCKIK</sequence>
<keyword evidence="1" id="KW-0812">Transmembrane</keyword>
<keyword evidence="1" id="KW-0472">Membrane</keyword>
<keyword evidence="1" id="KW-1133">Transmembrane helix</keyword>
<evidence type="ECO:0000256" key="1">
    <source>
        <dbReference type="SAM" id="Phobius"/>
    </source>
</evidence>
<name>A0A0S3SQI7_PHAAN</name>
<evidence type="ECO:0000313" key="3">
    <source>
        <dbReference type="Proteomes" id="UP000291084"/>
    </source>
</evidence>
<keyword evidence="3" id="KW-1185">Reference proteome</keyword>
<dbReference type="EMBL" id="AP015041">
    <property type="protein sequence ID" value="BAT95081.1"/>
    <property type="molecule type" value="Genomic_DNA"/>
</dbReference>
<dbReference type="Proteomes" id="UP000291084">
    <property type="component" value="Chromosome 8"/>
</dbReference>
<organism evidence="2 3">
    <name type="scientific">Vigna angularis var. angularis</name>
    <dbReference type="NCBI Taxonomy" id="157739"/>
    <lineage>
        <taxon>Eukaryota</taxon>
        <taxon>Viridiplantae</taxon>
        <taxon>Streptophyta</taxon>
        <taxon>Embryophyta</taxon>
        <taxon>Tracheophyta</taxon>
        <taxon>Spermatophyta</taxon>
        <taxon>Magnoliopsida</taxon>
        <taxon>eudicotyledons</taxon>
        <taxon>Gunneridae</taxon>
        <taxon>Pentapetalae</taxon>
        <taxon>rosids</taxon>
        <taxon>fabids</taxon>
        <taxon>Fabales</taxon>
        <taxon>Fabaceae</taxon>
        <taxon>Papilionoideae</taxon>
        <taxon>50 kb inversion clade</taxon>
        <taxon>NPAAA clade</taxon>
        <taxon>indigoferoid/millettioid clade</taxon>
        <taxon>Phaseoleae</taxon>
        <taxon>Vigna</taxon>
    </lineage>
</organism>
<proteinExistence type="predicted"/>
<feature type="transmembrane region" description="Helical" evidence="1">
    <location>
        <begin position="12"/>
        <end position="31"/>
    </location>
</feature>
<reference evidence="2 3" key="1">
    <citation type="journal article" date="2015" name="Sci. Rep.">
        <title>The power of single molecule real-time sequencing technology in the de novo assembly of a eukaryotic genome.</title>
        <authorList>
            <person name="Sakai H."/>
            <person name="Naito K."/>
            <person name="Ogiso-Tanaka E."/>
            <person name="Takahashi Y."/>
            <person name="Iseki K."/>
            <person name="Muto C."/>
            <person name="Satou K."/>
            <person name="Teruya K."/>
            <person name="Shiroma A."/>
            <person name="Shimoji M."/>
            <person name="Hirano T."/>
            <person name="Itoh T."/>
            <person name="Kaga A."/>
            <person name="Tomooka N."/>
        </authorList>
    </citation>
    <scope>NUCLEOTIDE SEQUENCE [LARGE SCALE GENOMIC DNA]</scope>
    <source>
        <strain evidence="3">cv. Shumari</strain>
    </source>
</reference>
<protein>
    <submittedName>
        <fullName evidence="2">Uncharacterized protein</fullName>
    </submittedName>
</protein>
<dbReference type="AlphaFoldDB" id="A0A0S3SQI7"/>
<gene>
    <name evidence="2" type="primary">Vigan.08G174400</name>
    <name evidence="2" type="ORF">VIGAN_08174400</name>
</gene>
<evidence type="ECO:0000313" key="2">
    <source>
        <dbReference type="EMBL" id="BAT95081.1"/>
    </source>
</evidence>